<comment type="cofactor">
    <cofactor evidence="1">
        <name>Mo-molybdopterin</name>
        <dbReference type="ChEBI" id="CHEBI:71302"/>
    </cofactor>
</comment>
<proteinExistence type="inferred from homology"/>
<evidence type="ECO:0000256" key="2">
    <source>
        <dbReference type="ARBA" id="ARBA00001974"/>
    </source>
</evidence>
<dbReference type="Gene3D" id="3.90.1170.50">
    <property type="entry name" value="Aldehyde oxidase/xanthine dehydrogenase, a/b hammerhead"/>
    <property type="match status" value="2"/>
</dbReference>
<keyword evidence="11" id="KW-0560">Oxidoreductase</keyword>
<dbReference type="InterPro" id="IPR016169">
    <property type="entry name" value="FAD-bd_PCMH_sub2"/>
</dbReference>
<reference evidence="19 20" key="1">
    <citation type="journal article" date="2015" name="Nat. Commun.">
        <title>Outbred genome sequencing and CRISPR/Cas9 gene editing in butterflies.</title>
        <authorList>
            <person name="Li X."/>
            <person name="Fan D."/>
            <person name="Zhang W."/>
            <person name="Liu G."/>
            <person name="Zhang L."/>
            <person name="Zhao L."/>
            <person name="Fang X."/>
            <person name="Chen L."/>
            <person name="Dong Y."/>
            <person name="Chen Y."/>
            <person name="Ding Y."/>
            <person name="Zhao R."/>
            <person name="Feng M."/>
            <person name="Zhu Y."/>
            <person name="Feng Y."/>
            <person name="Jiang X."/>
            <person name="Zhu D."/>
            <person name="Xiang H."/>
            <person name="Feng X."/>
            <person name="Li S."/>
            <person name="Wang J."/>
            <person name="Zhang G."/>
            <person name="Kronforst M.R."/>
            <person name="Wang W."/>
        </authorList>
    </citation>
    <scope>NUCLEOTIDE SEQUENCE [LARGE SCALE GENOMIC DNA]</scope>
    <source>
        <strain evidence="19">Ya'a_city_454_Pm</strain>
        <tissue evidence="19">Whole body</tissue>
    </source>
</reference>
<evidence type="ECO:0000256" key="15">
    <source>
        <dbReference type="ARBA" id="ARBA00034078"/>
    </source>
</evidence>
<dbReference type="Gene3D" id="3.10.20.30">
    <property type="match status" value="1"/>
</dbReference>
<comment type="cofactor">
    <cofactor evidence="15">
        <name>[2Fe-2S] cluster</name>
        <dbReference type="ChEBI" id="CHEBI:190135"/>
    </cofactor>
</comment>
<dbReference type="Pfam" id="PF02738">
    <property type="entry name" value="MoCoBD_1"/>
    <property type="match status" value="2"/>
</dbReference>
<dbReference type="InterPro" id="IPR012675">
    <property type="entry name" value="Beta-grasp_dom_sf"/>
</dbReference>
<comment type="subcellular location">
    <subcellularLocation>
        <location evidence="3">Peroxisome</location>
    </subcellularLocation>
</comment>
<dbReference type="EMBL" id="KQ461154">
    <property type="protein sequence ID" value="KPJ08620.1"/>
    <property type="molecule type" value="Genomic_DNA"/>
</dbReference>
<dbReference type="Pfam" id="PF01799">
    <property type="entry name" value="Fer2_2"/>
    <property type="match status" value="1"/>
</dbReference>
<dbReference type="Pfam" id="PF01315">
    <property type="entry name" value="Ald_Xan_dh_C"/>
    <property type="match status" value="2"/>
</dbReference>
<evidence type="ECO:0000256" key="8">
    <source>
        <dbReference type="ARBA" id="ARBA00022714"/>
    </source>
</evidence>
<dbReference type="SUPFAM" id="SSF47741">
    <property type="entry name" value="CO dehydrogenase ISP C-domain like"/>
    <property type="match status" value="2"/>
</dbReference>
<dbReference type="Gene3D" id="3.30.365.10">
    <property type="entry name" value="Aldehyde oxidase/xanthine dehydrogenase, molybdopterin binding domain"/>
    <property type="match status" value="8"/>
</dbReference>
<keyword evidence="6" id="KW-0500">Molybdenum</keyword>
<keyword evidence="20" id="KW-1185">Reference proteome</keyword>
<dbReference type="SUPFAM" id="SSF54665">
    <property type="entry name" value="CO dehydrogenase molybdoprotein N-domain-like"/>
    <property type="match status" value="2"/>
</dbReference>
<dbReference type="Gene3D" id="3.30.390.50">
    <property type="entry name" value="CO dehydrogenase flavoprotein, C-terminal domain"/>
    <property type="match status" value="2"/>
</dbReference>
<dbReference type="SUPFAM" id="SSF56003">
    <property type="entry name" value="Molybdenum cofactor-binding domain"/>
    <property type="match status" value="2"/>
</dbReference>
<evidence type="ECO:0000256" key="12">
    <source>
        <dbReference type="ARBA" id="ARBA00023004"/>
    </source>
</evidence>
<dbReference type="FunFam" id="3.30.365.10:FF:000001">
    <property type="entry name" value="Xanthine dehydrogenase oxidase"/>
    <property type="match status" value="2"/>
</dbReference>
<dbReference type="InterPro" id="IPR006058">
    <property type="entry name" value="2Fe2S_fd_BS"/>
</dbReference>
<dbReference type="InterPro" id="IPR008274">
    <property type="entry name" value="AldOxase/xan_DH_MoCoBD1"/>
</dbReference>
<dbReference type="GO" id="GO:0071949">
    <property type="term" value="F:FAD binding"/>
    <property type="evidence" value="ECO:0007669"/>
    <property type="project" value="InterPro"/>
</dbReference>
<dbReference type="FunFam" id="3.30.390.50:FF:000003">
    <property type="entry name" value="Aldehyde oxidase1"/>
    <property type="match status" value="1"/>
</dbReference>
<feature type="domain" description="FAD-binding PCMH-type" evidence="18">
    <location>
        <begin position="1274"/>
        <end position="1451"/>
    </location>
</feature>
<feature type="compositionally biased region" description="Polar residues" evidence="16">
    <location>
        <begin position="1583"/>
        <end position="1596"/>
    </location>
</feature>
<dbReference type="Pfam" id="PF03450">
    <property type="entry name" value="CO_deh_flav_C"/>
    <property type="match status" value="2"/>
</dbReference>
<dbReference type="InterPro" id="IPR001041">
    <property type="entry name" value="2Fe-2S_ferredoxin-type"/>
</dbReference>
<dbReference type="STRING" id="76193.A0A194QUG5"/>
<dbReference type="SUPFAM" id="SSF55447">
    <property type="entry name" value="CO dehydrogenase flavoprotein C-terminal domain-like"/>
    <property type="match status" value="2"/>
</dbReference>
<dbReference type="CDD" id="cd00207">
    <property type="entry name" value="fer2"/>
    <property type="match status" value="1"/>
</dbReference>
<dbReference type="Pfam" id="PF20256">
    <property type="entry name" value="MoCoBD_2"/>
    <property type="match status" value="2"/>
</dbReference>
<dbReference type="InterPro" id="IPR002346">
    <property type="entry name" value="Mopterin_DH_FAD-bd"/>
</dbReference>
<dbReference type="InterPro" id="IPR036856">
    <property type="entry name" value="Ald_Oxase/Xan_DH_a/b_sf"/>
</dbReference>
<dbReference type="PROSITE" id="PS51387">
    <property type="entry name" value="FAD_PCMH"/>
    <property type="match status" value="1"/>
</dbReference>
<evidence type="ECO:0000256" key="14">
    <source>
        <dbReference type="ARBA" id="ARBA00023140"/>
    </source>
</evidence>
<evidence type="ECO:0000256" key="1">
    <source>
        <dbReference type="ARBA" id="ARBA00001924"/>
    </source>
</evidence>
<dbReference type="InterPro" id="IPR016166">
    <property type="entry name" value="FAD-bd_PCMH"/>
</dbReference>
<dbReference type="PANTHER" id="PTHR11908:SF132">
    <property type="entry name" value="ALDEHYDE OXIDASE 1-RELATED"/>
    <property type="match status" value="1"/>
</dbReference>
<evidence type="ECO:0000256" key="11">
    <source>
        <dbReference type="ARBA" id="ARBA00023002"/>
    </source>
</evidence>
<accession>A0A194QUG5</accession>
<dbReference type="Gene3D" id="1.10.150.120">
    <property type="entry name" value="[2Fe-2S]-binding domain"/>
    <property type="match status" value="2"/>
</dbReference>
<dbReference type="PANTHER" id="PTHR11908">
    <property type="entry name" value="XANTHINE DEHYDROGENASE"/>
    <property type="match status" value="1"/>
</dbReference>
<evidence type="ECO:0000313" key="20">
    <source>
        <dbReference type="Proteomes" id="UP000053240"/>
    </source>
</evidence>
<dbReference type="InParanoid" id="A0A194QUG5"/>
<dbReference type="InterPro" id="IPR036884">
    <property type="entry name" value="2Fe-2S-bd_dom_sf"/>
</dbReference>
<evidence type="ECO:0000256" key="5">
    <source>
        <dbReference type="ARBA" id="ARBA00011738"/>
    </source>
</evidence>
<evidence type="ECO:0000259" key="17">
    <source>
        <dbReference type="PROSITE" id="PS51085"/>
    </source>
</evidence>
<feature type="region of interest" description="Disordered" evidence="16">
    <location>
        <begin position="1578"/>
        <end position="1597"/>
    </location>
</feature>
<dbReference type="InterPro" id="IPR036683">
    <property type="entry name" value="CO_DH_flav_C_dom_sf"/>
</dbReference>
<dbReference type="Pfam" id="PF00941">
    <property type="entry name" value="FAD_binding_5"/>
    <property type="match status" value="1"/>
</dbReference>
<evidence type="ECO:0000256" key="10">
    <source>
        <dbReference type="ARBA" id="ARBA00022827"/>
    </source>
</evidence>
<dbReference type="PROSITE" id="PS51085">
    <property type="entry name" value="2FE2S_FER_2"/>
    <property type="match status" value="1"/>
</dbReference>
<keyword evidence="13" id="KW-0411">Iron-sulfur</keyword>
<dbReference type="SMART" id="SM01092">
    <property type="entry name" value="CO_deh_flav_C"/>
    <property type="match status" value="2"/>
</dbReference>
<keyword evidence="7" id="KW-0285">Flavoprotein</keyword>
<comment type="subunit">
    <text evidence="5">Homodimer.</text>
</comment>
<dbReference type="SUPFAM" id="SSF56176">
    <property type="entry name" value="FAD-binding/transporter-associated domain-like"/>
    <property type="match status" value="1"/>
</dbReference>
<dbReference type="InterPro" id="IPR037165">
    <property type="entry name" value="AldOxase/xan_DH_Mopterin-bd_sf"/>
</dbReference>
<organism evidence="19 20">
    <name type="scientific">Papilio machaon</name>
    <name type="common">Old World swallowtail butterfly</name>
    <dbReference type="NCBI Taxonomy" id="76193"/>
    <lineage>
        <taxon>Eukaryota</taxon>
        <taxon>Metazoa</taxon>
        <taxon>Ecdysozoa</taxon>
        <taxon>Arthropoda</taxon>
        <taxon>Hexapoda</taxon>
        <taxon>Insecta</taxon>
        <taxon>Pterygota</taxon>
        <taxon>Neoptera</taxon>
        <taxon>Endopterygota</taxon>
        <taxon>Lepidoptera</taxon>
        <taxon>Glossata</taxon>
        <taxon>Ditrysia</taxon>
        <taxon>Papilionoidea</taxon>
        <taxon>Papilionidae</taxon>
        <taxon>Papilioninae</taxon>
        <taxon>Papilio</taxon>
    </lineage>
</organism>
<feature type="domain" description="2Fe-2S ferredoxin-type" evidence="17">
    <location>
        <begin position="1067"/>
        <end position="1154"/>
    </location>
</feature>
<name>A0A194QUG5_PAPMA</name>
<evidence type="ECO:0000256" key="13">
    <source>
        <dbReference type="ARBA" id="ARBA00023014"/>
    </source>
</evidence>
<evidence type="ECO:0000313" key="19">
    <source>
        <dbReference type="EMBL" id="KPJ08620.1"/>
    </source>
</evidence>
<comment type="cofactor">
    <cofactor evidence="2">
        <name>FAD</name>
        <dbReference type="ChEBI" id="CHEBI:57692"/>
    </cofactor>
</comment>
<dbReference type="InterPro" id="IPR036318">
    <property type="entry name" value="FAD-bd_PCMH-like_sf"/>
</dbReference>
<evidence type="ECO:0000256" key="7">
    <source>
        <dbReference type="ARBA" id="ARBA00022630"/>
    </source>
</evidence>
<keyword evidence="10" id="KW-0274">FAD</keyword>
<protein>
    <submittedName>
        <fullName evidence="19">Abscisic-aldehyde oxidase</fullName>
    </submittedName>
</protein>
<dbReference type="InterPro" id="IPR005107">
    <property type="entry name" value="CO_DH_flav_C"/>
</dbReference>
<dbReference type="InterPro" id="IPR016208">
    <property type="entry name" value="Ald_Oxase/xanthine_DH-like"/>
</dbReference>
<evidence type="ECO:0000256" key="9">
    <source>
        <dbReference type="ARBA" id="ARBA00022723"/>
    </source>
</evidence>
<keyword evidence="8" id="KW-0001">2Fe-2S</keyword>
<sequence>MCQEGGCGACIVAVTTIDQFGNKRTFSVNSVSTNYMIMPTLRRKITEAKNYKLTKDEIEKSFGSNTCRCTGYRPILDAFKSFAKDVPDIEDLSLCKDKACSSKCEDWCFIEEKTIEDKIKQINLKDGNVWYRVYKIEDVFEKRLNSRFDRPVTAPTSFGPIGGPSSGRVFNPRTSRSRRVSKDHCCHYLVRKQMGLGNDKEIVEMDLQKFLSTDMSGKILTEIKLPPLSSNYHFVSFKIMPRSQNAPAQINAAFLYELDRDKETVLSSTIVIGGLSDKFVHAQKTEDYLRGKKLFTNETLQAALRVLEKEIIVKEIKGCSIAEYRKKCALGLFYKGLLTLIPEDKLKPKYRSGAIDLRKSRPISKGSEVYDTNPILWPLNEPMPKLESLVQCSGEALYCNDVVTESNELFCAFVTADVCGGEIESIDASEALKLPGVLSFYTAKDIPGKNSFLPKKVPGILITEEILCDKKVQYYDQPIGIIVAESEKLANRAAKLVKAKYKDIKSQPILTIADALAREPDRISLLMFYPARGRGLNIKKVIKGKQSIYWQYHYHMETQTCVTKCTEDGIDVYPASQWPNQIHIAISEMLKIEQNRINITIPRCGGSYGAKITRNGLVACACALVTHLRRRACRFVMSIDANMRVMGKRLPYTLEYEMGVDKAGEIQYVEYKLYEDHGYIVSDTVTLFGIAAIKNCYNNTRWQYKLYTVTTDTASNTYARSPGALETIAMTEHLMERISYELDLDPIQVRLKNLNPLLTDVVDIVNTLVDESEYEKRKEEILAFNKNHRWKKRGLRVAMMSWPAGTIMDYHILITVYHGDGTVVVKHGGIEIGQGINTKVAQAVAYTLKRSINKIKVKSYDVISNPNCSTTGSSRTTHAICFGAIKCCQIILDRLSTIRDTLKNPIWEILIQAAFTAGINLQASYRVTPNDEEIHRSAGAVVTEVELDILTGEHEILRVDIIEDVGLSLNPEIDVGQIEGAFVMGIGYWTCEQQIYDEKTGELLTTRSWNYHVPLAKDIPIDFRVKLRRNSINPIGTLGARAVGEPPMCLAVSVAFALREAIAASRADTGYSKNEWFDIVGHEVDSDVTINDYLRKHLNLNGTKYMCQQGTCGACIVNVTNNDIYGHRRTFSVNSCLVSITQCDGWDITTIEGVGDRQGYHPIQKTLAEYNGTQCGYCSPSWVMSMYSLLEENNYKLTKYQIEDSFGSNTCRCTGYRPILDAFKSFAHDAPEPNLTDIEDLKICSDKDKCELSLDNNWCLLHKENIARKNKKILLKDDRIWYRVNEIRDIFEVFSTEGTNSYMLVNGNTGRGAVPIFAFPKVLIDISFVEELKTFYIDQNLVIGAGITLRDLMDLFKNISEREEHFQYLKKLYEHLNLVAHIPIGTVAGNLMLKHRELTFSSDVFLLLETIGATLTIVSAISIDEVTPETFLKMDMTGRIITQIKIPPLSHNYEFVSFKVMPRSQNAHAQVNAAFLYELEVDHETVKSARIVYGGLSGKFIHAVQTENCLIGKKLFTNETLQLALEVLEGEIIVEEIRDYLSPEYRKKCALGLFYKGLMNLIPENRLEPRYRSGRKDLRKTRPLSSGKQEYDTNPSLWPLNEPMPKVEALIQCAGESVYVNDTPTLPREVFCAFVPSEVSVGEIESIDPSIALKLSGVIAFLSAKDIPGSNNFIPLNIEGGMAPEEVLCERDVKYYNQPIGIIIAESEKVANRAALLVKAKYKNVKQQPVYTIREVLDREPERVMVFIVYPARDRGLNVQRVMKGSNNIFDQYHYHMETQSCVTKPSEDGIDVVAATQWPDQAHAAISQVLNIPQNRINLKTLRLGGGFGAKISRNCLIACACALVTYLTNRPCRFVMSMQANTRIIGKRNPSTLDYELGVSDAGEIQYLEYHLYLDNGYVVSDNIILYSISAVKNCYDNRRWSYKLFNVTTDTASNTFARSPGAFEAIAMTEHIMERISYELDRDPLEVRLKNLNPQYSDLAEIVAMLVEESEYNKRKEEVNAFNKLNRWKKRGLRVALISWPASTVMDFPVSLTVYHADGSVVVRHGGIEMGQGINTKVTQTVAYVLQIPINKVKVKPTEVSVAPNSYISGGSRTTHAICFGATKCCQLILDRLSTVRDSLNNPTWELLVQTAYMRGINLQTSYRVTPNDEETFRMPAAVVTEVELDILTGEHDILRVDILQDAGLSINPEIDIGQVTEKIFYIYLSSPYILLPTL</sequence>
<dbReference type="Pfam" id="PF00111">
    <property type="entry name" value="Fer2"/>
    <property type="match status" value="1"/>
</dbReference>
<evidence type="ECO:0000256" key="6">
    <source>
        <dbReference type="ARBA" id="ARBA00022505"/>
    </source>
</evidence>
<gene>
    <name evidence="19" type="ORF">RR48_12373</name>
</gene>
<dbReference type="SMART" id="SM01008">
    <property type="entry name" value="Ald_Xan_dh_C"/>
    <property type="match status" value="2"/>
</dbReference>
<dbReference type="GO" id="GO:0005777">
    <property type="term" value="C:peroxisome"/>
    <property type="evidence" value="ECO:0007669"/>
    <property type="project" value="UniProtKB-SubCell"/>
</dbReference>
<dbReference type="InterPro" id="IPR002888">
    <property type="entry name" value="2Fe-2S-bd"/>
</dbReference>
<evidence type="ECO:0000256" key="3">
    <source>
        <dbReference type="ARBA" id="ARBA00004275"/>
    </source>
</evidence>
<dbReference type="GO" id="GO:0016491">
    <property type="term" value="F:oxidoreductase activity"/>
    <property type="evidence" value="ECO:0007669"/>
    <property type="project" value="UniProtKB-KW"/>
</dbReference>
<dbReference type="GO" id="GO:0005506">
    <property type="term" value="F:iron ion binding"/>
    <property type="evidence" value="ECO:0007669"/>
    <property type="project" value="InterPro"/>
</dbReference>
<dbReference type="PROSITE" id="PS00197">
    <property type="entry name" value="2FE2S_FER_1"/>
    <property type="match status" value="2"/>
</dbReference>
<dbReference type="GO" id="GO:0051537">
    <property type="term" value="F:2 iron, 2 sulfur cluster binding"/>
    <property type="evidence" value="ECO:0007669"/>
    <property type="project" value="UniProtKB-KW"/>
</dbReference>
<keyword evidence="9" id="KW-0479">Metal-binding</keyword>
<comment type="similarity">
    <text evidence="4">Belongs to the xanthine dehydrogenase family.</text>
</comment>
<dbReference type="InterPro" id="IPR000674">
    <property type="entry name" value="Ald_Oxase/Xan_DH_a/b"/>
</dbReference>
<keyword evidence="12" id="KW-0408">Iron</keyword>
<dbReference type="InterPro" id="IPR046867">
    <property type="entry name" value="AldOxase/xan_DH_MoCoBD2"/>
</dbReference>
<evidence type="ECO:0000259" key="18">
    <source>
        <dbReference type="PROSITE" id="PS51387"/>
    </source>
</evidence>
<dbReference type="InterPro" id="IPR036010">
    <property type="entry name" value="2Fe-2S_ferredoxin-like_sf"/>
</dbReference>
<evidence type="ECO:0000256" key="4">
    <source>
        <dbReference type="ARBA" id="ARBA00006849"/>
    </source>
</evidence>
<dbReference type="Proteomes" id="UP000053240">
    <property type="component" value="Unassembled WGS sequence"/>
</dbReference>
<evidence type="ECO:0000256" key="16">
    <source>
        <dbReference type="SAM" id="MobiDB-lite"/>
    </source>
</evidence>
<keyword evidence="14" id="KW-0576">Peroxisome</keyword>
<dbReference type="Gene3D" id="3.30.465.10">
    <property type="match status" value="1"/>
</dbReference>
<dbReference type="SUPFAM" id="SSF54292">
    <property type="entry name" value="2Fe-2S ferredoxin-like"/>
    <property type="match status" value="1"/>
</dbReference>